<feature type="region of interest" description="Disordered" evidence="1">
    <location>
        <begin position="135"/>
        <end position="188"/>
    </location>
</feature>
<evidence type="ECO:0000313" key="3">
    <source>
        <dbReference type="Proteomes" id="UP001153076"/>
    </source>
</evidence>
<dbReference type="AlphaFoldDB" id="A0A9Q1JQ10"/>
<proteinExistence type="predicted"/>
<organism evidence="2 3">
    <name type="scientific">Carnegiea gigantea</name>
    <dbReference type="NCBI Taxonomy" id="171969"/>
    <lineage>
        <taxon>Eukaryota</taxon>
        <taxon>Viridiplantae</taxon>
        <taxon>Streptophyta</taxon>
        <taxon>Embryophyta</taxon>
        <taxon>Tracheophyta</taxon>
        <taxon>Spermatophyta</taxon>
        <taxon>Magnoliopsida</taxon>
        <taxon>eudicotyledons</taxon>
        <taxon>Gunneridae</taxon>
        <taxon>Pentapetalae</taxon>
        <taxon>Caryophyllales</taxon>
        <taxon>Cactineae</taxon>
        <taxon>Cactaceae</taxon>
        <taxon>Cactoideae</taxon>
        <taxon>Echinocereeae</taxon>
        <taxon>Carnegiea</taxon>
    </lineage>
</organism>
<gene>
    <name evidence="2" type="ORF">Cgig2_010813</name>
</gene>
<feature type="compositionally biased region" description="Low complexity" evidence="1">
    <location>
        <begin position="137"/>
        <end position="156"/>
    </location>
</feature>
<dbReference type="Proteomes" id="UP001153076">
    <property type="component" value="Unassembled WGS sequence"/>
</dbReference>
<accession>A0A9Q1JQ10</accession>
<evidence type="ECO:0000256" key="1">
    <source>
        <dbReference type="SAM" id="MobiDB-lite"/>
    </source>
</evidence>
<feature type="compositionally biased region" description="Low complexity" evidence="1">
    <location>
        <begin position="176"/>
        <end position="186"/>
    </location>
</feature>
<dbReference type="EMBL" id="JAKOGI010000961">
    <property type="protein sequence ID" value="KAJ8428871.1"/>
    <property type="molecule type" value="Genomic_DNA"/>
</dbReference>
<comment type="caution">
    <text evidence="2">The sequence shown here is derived from an EMBL/GenBank/DDBJ whole genome shotgun (WGS) entry which is preliminary data.</text>
</comment>
<sequence>MLRRPLPIVAPLKLQNARKYCEFYGQNGHTTTECRELKKALHELVDKGQIDQFLKRGPRFLRREQEPAQPQPEEEECSMEVVATIAGGYAEGMTRSAWKAQLRSTQQDCLKKLTHPGGDIVPLVYPILGFDGQEVNPSGSPLSSQPSSSEAPASASKGLVASSPTPSPSPEGGINSTSSGSQPSSSAHCVTKTLRRYPKVLALGYLRGPADSLAPSSGSQPSSSAHWCSSTSHPLEILGPASPRPCADTLRYRRGPADSLAPSLEPSFQPPRSFFLASRASCSAFNFSQHRKYQSPVPPAFDTLPRLSPLERMLLPLSPLPW</sequence>
<dbReference type="OrthoDB" id="1468745at2759"/>
<keyword evidence="3" id="KW-1185">Reference proteome</keyword>
<evidence type="ECO:0000313" key="2">
    <source>
        <dbReference type="EMBL" id="KAJ8428871.1"/>
    </source>
</evidence>
<protein>
    <submittedName>
        <fullName evidence="2">Uncharacterized protein</fullName>
    </submittedName>
</protein>
<name>A0A9Q1JQ10_9CARY</name>
<reference evidence="2" key="1">
    <citation type="submission" date="2022-04" db="EMBL/GenBank/DDBJ databases">
        <title>Carnegiea gigantea Genome sequencing and assembly v2.</title>
        <authorList>
            <person name="Copetti D."/>
            <person name="Sanderson M.J."/>
            <person name="Burquez A."/>
            <person name="Wojciechowski M.F."/>
        </authorList>
    </citation>
    <scope>NUCLEOTIDE SEQUENCE</scope>
    <source>
        <strain evidence="2">SGP5-SGP5p</strain>
        <tissue evidence="2">Aerial part</tissue>
    </source>
</reference>